<proteinExistence type="predicted"/>
<feature type="region of interest" description="Disordered" evidence="1">
    <location>
        <begin position="26"/>
        <end position="86"/>
    </location>
</feature>
<sequence length="86" mass="9372">MKKMNKKVVIATTLGIASMVLTAACGYGPTTYEPDEDDSSYENTISDDTDNENNKNSGNDVSSLDYTKEDYPEPEPEDVYGPPVAN</sequence>
<dbReference type="AlphaFoldDB" id="A0A317G6H6"/>
<dbReference type="EMBL" id="NXNG01000001">
    <property type="protein sequence ID" value="PWT28283.1"/>
    <property type="molecule type" value="Genomic_DNA"/>
</dbReference>
<comment type="caution">
    <text evidence="3">The sequence shown here is derived from an EMBL/GenBank/DDBJ whole genome shotgun (WGS) entry which is preliminary data.</text>
</comment>
<dbReference type="RefSeq" id="WP_027205977.1">
    <property type="nucleotide sequence ID" value="NZ_CM009896.1"/>
</dbReference>
<accession>A0A317G6H6</accession>
<name>A0A317G6H6_BUTFI</name>
<evidence type="ECO:0000313" key="3">
    <source>
        <dbReference type="EMBL" id="PWT28283.1"/>
    </source>
</evidence>
<keyword evidence="2" id="KW-0732">Signal</keyword>
<organism evidence="3 4">
    <name type="scientific">Butyrivibrio fibrisolvens</name>
    <dbReference type="NCBI Taxonomy" id="831"/>
    <lineage>
        <taxon>Bacteria</taxon>
        <taxon>Bacillati</taxon>
        <taxon>Bacillota</taxon>
        <taxon>Clostridia</taxon>
        <taxon>Lachnospirales</taxon>
        <taxon>Lachnospiraceae</taxon>
        <taxon>Butyrivibrio</taxon>
    </lineage>
</organism>
<keyword evidence="4" id="KW-1185">Reference proteome</keyword>
<feature type="compositionally biased region" description="Acidic residues" evidence="1">
    <location>
        <begin position="33"/>
        <end position="51"/>
    </location>
</feature>
<feature type="chain" id="PRO_5038880827" description="Lipoprotein" evidence="2">
    <location>
        <begin position="24"/>
        <end position="86"/>
    </location>
</feature>
<gene>
    <name evidence="3" type="ORF">CPT75_14730</name>
</gene>
<feature type="compositionally biased region" description="Polar residues" evidence="1">
    <location>
        <begin position="54"/>
        <end position="65"/>
    </location>
</feature>
<reference evidence="3 4" key="1">
    <citation type="submission" date="2017-09" db="EMBL/GenBank/DDBJ databases">
        <title>High-quality draft genome sequence of Butyrivibrio fibrisolvens INBov1, isolated from cow rumen.</title>
        <authorList>
            <person name="Rodriguez Hernaez J."/>
            <person name="Rivarola M."/>
            <person name="Paniego N."/>
            <person name="Cravero S."/>
            <person name="Ceron Cucchi M."/>
            <person name="Martinez M.C."/>
        </authorList>
    </citation>
    <scope>NUCLEOTIDE SEQUENCE [LARGE SCALE GENOMIC DNA]</scope>
    <source>
        <strain evidence="3 4">INBov1</strain>
    </source>
</reference>
<evidence type="ECO:0008006" key="5">
    <source>
        <dbReference type="Google" id="ProtNLM"/>
    </source>
</evidence>
<evidence type="ECO:0000256" key="1">
    <source>
        <dbReference type="SAM" id="MobiDB-lite"/>
    </source>
</evidence>
<dbReference type="Proteomes" id="UP000245488">
    <property type="component" value="Chromosome"/>
</dbReference>
<evidence type="ECO:0000313" key="4">
    <source>
        <dbReference type="Proteomes" id="UP000245488"/>
    </source>
</evidence>
<evidence type="ECO:0000256" key="2">
    <source>
        <dbReference type="SAM" id="SignalP"/>
    </source>
</evidence>
<protein>
    <recommendedName>
        <fullName evidence="5">Lipoprotein</fullName>
    </recommendedName>
</protein>
<dbReference type="PROSITE" id="PS51257">
    <property type="entry name" value="PROKAR_LIPOPROTEIN"/>
    <property type="match status" value="1"/>
</dbReference>
<feature type="signal peptide" evidence="2">
    <location>
        <begin position="1"/>
        <end position="23"/>
    </location>
</feature>